<dbReference type="STRING" id="1220578.FPE01S_02_09420"/>
<dbReference type="Gene3D" id="1.20.1600.10">
    <property type="entry name" value="Outer membrane efflux proteins (OEP)"/>
    <property type="match status" value="1"/>
</dbReference>
<proteinExistence type="predicted"/>
<comment type="caution">
    <text evidence="1">The sequence shown here is derived from an EMBL/GenBank/DDBJ whole genome shotgun (WGS) entry which is preliminary data.</text>
</comment>
<dbReference type="Proteomes" id="UP000033121">
    <property type="component" value="Unassembled WGS sequence"/>
</dbReference>
<dbReference type="InterPro" id="IPR010131">
    <property type="entry name" value="MdtP/NodT-like"/>
</dbReference>
<dbReference type="RefSeq" id="WP_046369662.1">
    <property type="nucleotide sequence ID" value="NZ_BBWV01000002.1"/>
</dbReference>
<dbReference type="AlphaFoldDB" id="A0A0E9N2D9"/>
<evidence type="ECO:0000313" key="1">
    <source>
        <dbReference type="EMBL" id="GAO43836.1"/>
    </source>
</evidence>
<dbReference type="GO" id="GO:0015562">
    <property type="term" value="F:efflux transmembrane transporter activity"/>
    <property type="evidence" value="ECO:0007669"/>
    <property type="project" value="InterPro"/>
</dbReference>
<dbReference type="PANTHER" id="PTHR30203">
    <property type="entry name" value="OUTER MEMBRANE CATION EFFLUX PROTEIN"/>
    <property type="match status" value="1"/>
</dbReference>
<reference evidence="1 2" key="1">
    <citation type="submission" date="2015-04" db="EMBL/GenBank/DDBJ databases">
        <title>Whole genome shotgun sequence of Flavihumibacter petaseus NBRC 106054.</title>
        <authorList>
            <person name="Miyazawa S."/>
            <person name="Hosoyama A."/>
            <person name="Hashimoto M."/>
            <person name="Noguchi M."/>
            <person name="Tsuchikane K."/>
            <person name="Ohji S."/>
            <person name="Yamazoe A."/>
            <person name="Ichikawa N."/>
            <person name="Kimura A."/>
            <person name="Fujita N."/>
        </authorList>
    </citation>
    <scope>NUCLEOTIDE SEQUENCE [LARGE SCALE GENOMIC DNA]</scope>
    <source>
        <strain evidence="1 2">NBRC 106054</strain>
    </source>
</reference>
<organism evidence="1 2">
    <name type="scientific">Flavihumibacter petaseus NBRC 106054</name>
    <dbReference type="NCBI Taxonomy" id="1220578"/>
    <lineage>
        <taxon>Bacteria</taxon>
        <taxon>Pseudomonadati</taxon>
        <taxon>Bacteroidota</taxon>
        <taxon>Chitinophagia</taxon>
        <taxon>Chitinophagales</taxon>
        <taxon>Chitinophagaceae</taxon>
        <taxon>Flavihumibacter</taxon>
    </lineage>
</organism>
<gene>
    <name evidence="1" type="ORF">FPE01S_02_09420</name>
</gene>
<dbReference type="PANTHER" id="PTHR30203:SF23">
    <property type="entry name" value="OUTER MEMBRANE EFFLUX PROTEIN"/>
    <property type="match status" value="1"/>
</dbReference>
<name>A0A0E9N2D9_9BACT</name>
<keyword evidence="2" id="KW-1185">Reference proteome</keyword>
<dbReference type="EMBL" id="BBWV01000002">
    <property type="protein sequence ID" value="GAO43836.1"/>
    <property type="molecule type" value="Genomic_DNA"/>
</dbReference>
<dbReference type="SUPFAM" id="SSF56954">
    <property type="entry name" value="Outer membrane efflux proteins (OEP)"/>
    <property type="match status" value="1"/>
</dbReference>
<sequence>MSGVTGKILFLFIFCFPAMVTAQDTLRINIRQADSIFLQNSYYLLAASMNIEGQNALVIQAKLYPNAVLTIDFNAWDPENNKILHAGKTGQKAIQLEQLIILGGKRKAEIEIAKTNAGIAALELEQTTRNLKYRLHSSLYAAGQQEFLLGQYNQQMTWLENLLQSYQVQADKGNIALKEVVRLKGAYLKLHNDRSAVLKTWFETQADLQQLMQVPAVIRFEFSEDDITRYIRVIAPETVQSTAGESRPDLLILKQQQVLANQHLDLQKRYVVPDLTVFSAYDQRGGAFMNQVNAGIALPLPFLNRNQGNIKAAAFQSRETGYQLKALENEVNSQVRNAYAWYNQSISEYRKVSGLYNADFDLTLKGMTGNFQKRNVSIMEFIDFFESYNDVITELTRTRTQLVAAAEELNRLAGKDLY</sequence>
<accession>A0A0E9N2D9</accession>
<protein>
    <submittedName>
        <fullName evidence="1">Putative RND-type efflux pump outer membrane protein</fullName>
    </submittedName>
</protein>
<evidence type="ECO:0000313" key="2">
    <source>
        <dbReference type="Proteomes" id="UP000033121"/>
    </source>
</evidence>